<reference evidence="3" key="2">
    <citation type="journal article" date="2018" name="Nat. Commun.">
        <title>Extreme sensitivity to ultraviolet light in the fungal pathogen causing white-nose syndrome of bats.</title>
        <authorList>
            <person name="Palmer J.M."/>
            <person name="Drees K.P."/>
            <person name="Foster J.T."/>
            <person name="Lindner D.L."/>
        </authorList>
    </citation>
    <scope>NUCLEOTIDE SEQUENCE [LARGE SCALE GENOMIC DNA]</scope>
    <source>
        <strain evidence="3">UAMH 10579</strain>
    </source>
</reference>
<proteinExistence type="predicted"/>
<keyword evidence="3" id="KW-1185">Reference proteome</keyword>
<dbReference type="RefSeq" id="XP_018129196.1">
    <property type="nucleotide sequence ID" value="XM_018274683.1"/>
</dbReference>
<dbReference type="Proteomes" id="UP000091956">
    <property type="component" value="Unassembled WGS sequence"/>
</dbReference>
<evidence type="ECO:0000256" key="1">
    <source>
        <dbReference type="SAM" id="MobiDB-lite"/>
    </source>
</evidence>
<feature type="region of interest" description="Disordered" evidence="1">
    <location>
        <begin position="46"/>
        <end position="110"/>
    </location>
</feature>
<accession>A0A1B8GHY2</accession>
<name>A0A1B8GHY2_9PEZI</name>
<reference evidence="2 3" key="1">
    <citation type="submission" date="2016-03" db="EMBL/GenBank/DDBJ databases">
        <title>Comparative genomics of Pseudogymnoascus destructans, the fungus causing white-nose syndrome of bats.</title>
        <authorList>
            <person name="Palmer J.M."/>
            <person name="Drees K.P."/>
            <person name="Foster J.T."/>
            <person name="Lindner D.L."/>
        </authorList>
    </citation>
    <scope>NUCLEOTIDE SEQUENCE [LARGE SCALE GENOMIC DNA]</scope>
    <source>
        <strain evidence="2 3">UAMH 10579</strain>
    </source>
</reference>
<dbReference type="AlphaFoldDB" id="A0A1B8GHY2"/>
<feature type="compositionally biased region" description="Basic and acidic residues" evidence="1">
    <location>
        <begin position="87"/>
        <end position="104"/>
    </location>
</feature>
<evidence type="ECO:0000313" key="2">
    <source>
        <dbReference type="EMBL" id="OBT95463.1"/>
    </source>
</evidence>
<dbReference type="EMBL" id="KV460235">
    <property type="protein sequence ID" value="OBT95463.1"/>
    <property type="molecule type" value="Genomic_DNA"/>
</dbReference>
<organism evidence="2 3">
    <name type="scientific">Pseudogymnoascus verrucosus</name>
    <dbReference type="NCBI Taxonomy" id="342668"/>
    <lineage>
        <taxon>Eukaryota</taxon>
        <taxon>Fungi</taxon>
        <taxon>Dikarya</taxon>
        <taxon>Ascomycota</taxon>
        <taxon>Pezizomycotina</taxon>
        <taxon>Leotiomycetes</taxon>
        <taxon>Thelebolales</taxon>
        <taxon>Thelebolaceae</taxon>
        <taxon>Pseudogymnoascus</taxon>
    </lineage>
</organism>
<protein>
    <submittedName>
        <fullName evidence="2">Uncharacterized protein</fullName>
    </submittedName>
</protein>
<gene>
    <name evidence="2" type="ORF">VE01_05218</name>
</gene>
<sequence length="110" mass="11630">MSHLANALRQITKKSSNPNALIYQLQLERSKQKYLVQEQLGNGMEGAVALGAPESENGEKSPGAETAAPDREQHSGPEAAEGSNEGVKCREADGEPARAHRGDAHAQGAK</sequence>
<dbReference type="OrthoDB" id="3434987at2759"/>
<dbReference type="GeneID" id="28838604"/>
<evidence type="ECO:0000313" key="3">
    <source>
        <dbReference type="Proteomes" id="UP000091956"/>
    </source>
</evidence>